<name>A0A3A6T8L5_9GAMM</name>
<keyword evidence="3" id="KW-0808">Transferase</keyword>
<sequence length="441" mass="50118">MKCLIWVLLLTFSLTINAQQSNYTTPECEVINGIDDNNQNKKFIQGLDNWLFTEKQLSVNTEISDDAASMLAELNQQFKKRGSTLILVPVPRRNIVYPHKIPVSANFDFEIAKNKYLDHITTLKQLGLHVADLTSMFSTKQSQLFFKRDFHWRPEGAKVTANLIKEYVKDLPVYQQIKKQQVLTHSNGIYGLESKLQKRFKIHCQDQGYPKEYHKLYQNVSSDSEAENALFEEDEISDVVLLGTSFSAIPRLHFAGFLSEAMQAGVDNYSVAGGGLVVALTQYVHSTEFKNNPPKLIIWEYPATNIKASMFALALPKLEDKSCDLDSVISTNVQLKLGENIVAYNGGEDFKKMKQKQLLFDVNFGNKAVKEFKLTTHFVENRKINRKIGHSRLQEMDGHFLFDPSVITAEQELHFLALAINVTDPEWVGTKVTTKVCSKEL</sequence>
<dbReference type="GO" id="GO:0042121">
    <property type="term" value="P:alginic acid biosynthetic process"/>
    <property type="evidence" value="ECO:0007669"/>
    <property type="project" value="UniProtKB-UniPathway"/>
</dbReference>
<dbReference type="UniPathway" id="UPA00286"/>
<dbReference type="GO" id="GO:0016740">
    <property type="term" value="F:transferase activity"/>
    <property type="evidence" value="ECO:0007669"/>
    <property type="project" value="UniProtKB-KW"/>
</dbReference>
<organism evidence="11 12">
    <name type="scientific">Parashewanella spongiae</name>
    <dbReference type="NCBI Taxonomy" id="342950"/>
    <lineage>
        <taxon>Bacteria</taxon>
        <taxon>Pseudomonadati</taxon>
        <taxon>Pseudomonadota</taxon>
        <taxon>Gammaproteobacteria</taxon>
        <taxon>Alteromonadales</taxon>
        <taxon>Shewanellaceae</taxon>
        <taxon>Parashewanella</taxon>
    </lineage>
</organism>
<protein>
    <recommendedName>
        <fullName evidence="13">AlgX/AlgJ SGNH hydrolase-like domain-containing protein</fullName>
    </recommendedName>
</protein>
<evidence type="ECO:0000256" key="7">
    <source>
        <dbReference type="PIRSR" id="PIRSR638639-50"/>
    </source>
</evidence>
<evidence type="ECO:0000256" key="4">
    <source>
        <dbReference type="ARBA" id="ARBA00022729"/>
    </source>
</evidence>
<dbReference type="Gene3D" id="2.60.120.1380">
    <property type="entry name" value="C-terminal carbohydrate-binding module"/>
    <property type="match status" value="1"/>
</dbReference>
<dbReference type="InterPro" id="IPR031811">
    <property type="entry name" value="ALGX/ALGJ_SGNH-like"/>
</dbReference>
<keyword evidence="4 8" id="KW-0732">Signal</keyword>
<dbReference type="OrthoDB" id="6773032at2"/>
<reference evidence="11 12" key="1">
    <citation type="submission" date="2018-09" db="EMBL/GenBank/DDBJ databases">
        <title>Phylogeny of the Shewanellaceae, and recommendation for two new genera, Pseudoshewanella and Parashewanella.</title>
        <authorList>
            <person name="Wang G."/>
        </authorList>
    </citation>
    <scope>NUCLEOTIDE SEQUENCE [LARGE SCALE GENOMIC DNA]</scope>
    <source>
        <strain evidence="11 12">KCTC 22492</strain>
    </source>
</reference>
<evidence type="ECO:0000256" key="5">
    <source>
        <dbReference type="ARBA" id="ARBA00022764"/>
    </source>
</evidence>
<dbReference type="Pfam" id="PF16822">
    <property type="entry name" value="ALGX"/>
    <property type="match status" value="1"/>
</dbReference>
<dbReference type="EMBL" id="QYYH01000091">
    <property type="protein sequence ID" value="RJY10955.1"/>
    <property type="molecule type" value="Genomic_DNA"/>
</dbReference>
<keyword evidence="5" id="KW-0574">Periplasm</keyword>
<keyword evidence="12" id="KW-1185">Reference proteome</keyword>
<evidence type="ECO:0000256" key="3">
    <source>
        <dbReference type="ARBA" id="ARBA00022679"/>
    </source>
</evidence>
<dbReference type="RefSeq" id="WP_121854203.1">
    <property type="nucleotide sequence ID" value="NZ_CP037952.1"/>
</dbReference>
<dbReference type="InterPro" id="IPR038639">
    <property type="entry name" value="AlgX_C_sf"/>
</dbReference>
<evidence type="ECO:0000256" key="6">
    <source>
        <dbReference type="ARBA" id="ARBA00022841"/>
    </source>
</evidence>
<dbReference type="InterPro" id="IPR031798">
    <property type="entry name" value="AlgX_C"/>
</dbReference>
<evidence type="ECO:0000256" key="2">
    <source>
        <dbReference type="ARBA" id="ARBA00005182"/>
    </source>
</evidence>
<evidence type="ECO:0008006" key="13">
    <source>
        <dbReference type="Google" id="ProtNLM"/>
    </source>
</evidence>
<evidence type="ECO:0000256" key="1">
    <source>
        <dbReference type="ARBA" id="ARBA00004418"/>
    </source>
</evidence>
<feature type="domain" description="Alginate biosynthesis protein AlgX C-terminal carbohydrate-binding module" evidence="10">
    <location>
        <begin position="326"/>
        <end position="439"/>
    </location>
</feature>
<feature type="active site" description="Proton acceptor" evidence="7">
    <location>
        <position position="151"/>
    </location>
</feature>
<comment type="caution">
    <text evidence="11">The sequence shown here is derived from an EMBL/GenBank/DDBJ whole genome shotgun (WGS) entry which is preliminary data.</text>
</comment>
<accession>A0A3A6T8L5</accession>
<comment type="subcellular location">
    <subcellularLocation>
        <location evidence="1">Periplasm</location>
    </subcellularLocation>
</comment>
<feature type="chain" id="PRO_5017199781" description="AlgX/AlgJ SGNH hydrolase-like domain-containing protein" evidence="8">
    <location>
        <begin position="19"/>
        <end position="441"/>
    </location>
</feature>
<evidence type="ECO:0000313" key="11">
    <source>
        <dbReference type="EMBL" id="RJY10955.1"/>
    </source>
</evidence>
<dbReference type="Pfam" id="PF16824">
    <property type="entry name" value="CBM_26"/>
    <property type="match status" value="1"/>
</dbReference>
<proteinExistence type="predicted"/>
<dbReference type="Proteomes" id="UP000273022">
    <property type="component" value="Unassembled WGS sequence"/>
</dbReference>
<feature type="active site" description="Nucleophile" evidence="7">
    <location>
        <position position="245"/>
    </location>
</feature>
<gene>
    <name evidence="11" type="ORF">D5R81_13695</name>
</gene>
<feature type="active site" evidence="7">
    <location>
        <position position="149"/>
    </location>
</feature>
<dbReference type="AlphaFoldDB" id="A0A3A6T8L5"/>
<comment type="pathway">
    <text evidence="2">Glycan biosynthesis; alginate biosynthesis.</text>
</comment>
<feature type="domain" description="AlgX/AlgJ SGNH hydrolase-like" evidence="9">
    <location>
        <begin position="44"/>
        <end position="302"/>
    </location>
</feature>
<evidence type="ECO:0000256" key="8">
    <source>
        <dbReference type="SAM" id="SignalP"/>
    </source>
</evidence>
<evidence type="ECO:0000259" key="10">
    <source>
        <dbReference type="Pfam" id="PF16824"/>
    </source>
</evidence>
<feature type="signal peptide" evidence="8">
    <location>
        <begin position="1"/>
        <end position="18"/>
    </location>
</feature>
<dbReference type="GO" id="GO:0042597">
    <property type="term" value="C:periplasmic space"/>
    <property type="evidence" value="ECO:0007669"/>
    <property type="project" value="UniProtKB-SubCell"/>
</dbReference>
<keyword evidence="6" id="KW-0016">Alginate biosynthesis</keyword>
<evidence type="ECO:0000259" key="9">
    <source>
        <dbReference type="Pfam" id="PF16822"/>
    </source>
</evidence>
<evidence type="ECO:0000313" key="12">
    <source>
        <dbReference type="Proteomes" id="UP000273022"/>
    </source>
</evidence>